<dbReference type="InterPro" id="IPR011013">
    <property type="entry name" value="Gal_mutarotase_sf_dom"/>
</dbReference>
<proteinExistence type="predicted"/>
<dbReference type="InterPro" id="IPR014718">
    <property type="entry name" value="GH-type_carb-bd"/>
</dbReference>
<dbReference type="GO" id="GO:0005975">
    <property type="term" value="P:carbohydrate metabolic process"/>
    <property type="evidence" value="ECO:0007669"/>
    <property type="project" value="InterPro"/>
</dbReference>
<organism evidence="2">
    <name type="scientific">Edaphobacter paludis</name>
    <dbReference type="NCBI Taxonomy" id="3035702"/>
    <lineage>
        <taxon>Bacteria</taxon>
        <taxon>Pseudomonadati</taxon>
        <taxon>Acidobacteriota</taxon>
        <taxon>Terriglobia</taxon>
        <taxon>Terriglobales</taxon>
        <taxon>Acidobacteriaceae</taxon>
        <taxon>Edaphobacter</taxon>
    </lineage>
</organism>
<dbReference type="GO" id="GO:0030246">
    <property type="term" value="F:carbohydrate binding"/>
    <property type="evidence" value="ECO:0007669"/>
    <property type="project" value="InterPro"/>
</dbReference>
<name>A0AAU7D327_9BACT</name>
<dbReference type="RefSeq" id="WP_348266663.1">
    <property type="nucleotide sequence ID" value="NZ_CP121194.1"/>
</dbReference>
<dbReference type="GO" id="GO:0003824">
    <property type="term" value="F:catalytic activity"/>
    <property type="evidence" value="ECO:0007669"/>
    <property type="project" value="InterPro"/>
</dbReference>
<dbReference type="EMBL" id="CP121194">
    <property type="protein sequence ID" value="XBH09153.1"/>
    <property type="molecule type" value="Genomic_DNA"/>
</dbReference>
<evidence type="ECO:0000313" key="2">
    <source>
        <dbReference type="EMBL" id="XBH12367.1"/>
    </source>
</evidence>
<dbReference type="AlphaFoldDB" id="A0AAU7D327"/>
<dbReference type="KEGG" id="epl:P4G45_11745"/>
<protein>
    <recommendedName>
        <fullName evidence="3">DUF4432 family protein</fullName>
    </recommendedName>
</protein>
<dbReference type="SUPFAM" id="SSF74650">
    <property type="entry name" value="Galactose mutarotase-like"/>
    <property type="match status" value="1"/>
</dbReference>
<gene>
    <name evidence="1" type="ORF">P4G45_11745</name>
    <name evidence="2" type="ORF">P8936_11740</name>
</gene>
<dbReference type="Gene3D" id="2.70.98.10">
    <property type="match status" value="1"/>
</dbReference>
<evidence type="ECO:0008006" key="3">
    <source>
        <dbReference type="Google" id="ProtNLM"/>
    </source>
</evidence>
<evidence type="ECO:0000313" key="1">
    <source>
        <dbReference type="EMBL" id="XBH09153.1"/>
    </source>
</evidence>
<reference evidence="2" key="1">
    <citation type="submission" date="2023-03" db="EMBL/GenBank/DDBJ databases">
        <title>Edaphobacter sp.</title>
        <authorList>
            <person name="Huber K.J."/>
            <person name="Papendorf J."/>
            <person name="Pilke C."/>
            <person name="Bunk B."/>
            <person name="Sproeer C."/>
            <person name="Pester M."/>
        </authorList>
    </citation>
    <scope>NUCLEOTIDE SEQUENCE</scope>
    <source>
        <strain evidence="1">DSM 109919</strain>
        <strain evidence="2">DSM 109920</strain>
    </source>
</reference>
<dbReference type="EMBL" id="CP121195">
    <property type="protein sequence ID" value="XBH12367.1"/>
    <property type="molecule type" value="Genomic_DNA"/>
</dbReference>
<sequence length="396" mass="42777">MNMKAMHESGSPMAPDWHGRAAVTLTNGLVEVKLLPGGGHLAWWGFVEGNGPSQDNLLWETPWETADPGSPAHAVIAEGFGDEEAGRYLASYTGHALCLDGFGAASKADAAAGVSLHGEAPNVMWAITTQDANRVLATAELPAAGLRVERQFSLPEGESVLRVDERVSNMRDTERPLHWVQHATFGVPSSVKGGGRATASVHNGITSPADYDGRNLLARDGAFTWPYAPGAHGEKVDLRELFVQARAGFIATTQQKAGREHGFVAVCHAEIGLAVGYLFRVEDFPWLAIWEENQARHDPPWNGHVQARGMEFGTTPLPLGNEAVDERGPLFGRPTSRRIGANETLRAPWLLFVAAIPQGWQEIEDVRAEADEIVLMHGRDEVRVSARGVGAFLGKL</sequence>
<accession>A0AAU7D327</accession>
<accession>A0AAU7CVW8</accession>